<dbReference type="EMBL" id="BART01013638">
    <property type="protein sequence ID" value="GAG79389.1"/>
    <property type="molecule type" value="Genomic_DNA"/>
</dbReference>
<accession>X1ABX3</accession>
<evidence type="ECO:0000313" key="2">
    <source>
        <dbReference type="EMBL" id="GAG79389.1"/>
    </source>
</evidence>
<evidence type="ECO:0000256" key="1">
    <source>
        <dbReference type="SAM" id="MobiDB-lite"/>
    </source>
</evidence>
<reference evidence="2" key="1">
    <citation type="journal article" date="2014" name="Front. Microbiol.">
        <title>High frequency of phylogenetically diverse reductive dehalogenase-homologous genes in deep subseafloor sedimentary metagenomes.</title>
        <authorList>
            <person name="Kawai M."/>
            <person name="Futagami T."/>
            <person name="Toyoda A."/>
            <person name="Takaki Y."/>
            <person name="Nishi S."/>
            <person name="Hori S."/>
            <person name="Arai W."/>
            <person name="Tsubouchi T."/>
            <person name="Morono Y."/>
            <person name="Uchiyama I."/>
            <person name="Ito T."/>
            <person name="Fujiyama A."/>
            <person name="Inagaki F."/>
            <person name="Takami H."/>
        </authorList>
    </citation>
    <scope>NUCLEOTIDE SEQUENCE</scope>
    <source>
        <strain evidence="2">Expedition CK06-06</strain>
    </source>
</reference>
<feature type="non-terminal residue" evidence="2">
    <location>
        <position position="34"/>
    </location>
</feature>
<proteinExistence type="predicted"/>
<gene>
    <name evidence="2" type="ORF">S01H4_27761</name>
</gene>
<dbReference type="AlphaFoldDB" id="X1ABX3"/>
<sequence length="34" mass="3631">MEEAEQDTLAPPDTIAEILSPTEIKAFDTPNDAG</sequence>
<organism evidence="2">
    <name type="scientific">marine sediment metagenome</name>
    <dbReference type="NCBI Taxonomy" id="412755"/>
    <lineage>
        <taxon>unclassified sequences</taxon>
        <taxon>metagenomes</taxon>
        <taxon>ecological metagenomes</taxon>
    </lineage>
</organism>
<comment type="caution">
    <text evidence="2">The sequence shown here is derived from an EMBL/GenBank/DDBJ whole genome shotgun (WGS) entry which is preliminary data.</text>
</comment>
<name>X1ABX3_9ZZZZ</name>
<feature type="region of interest" description="Disordered" evidence="1">
    <location>
        <begin position="1"/>
        <end position="34"/>
    </location>
</feature>
<protein>
    <submittedName>
        <fullName evidence="2">Uncharacterized protein</fullName>
    </submittedName>
</protein>